<name>A0ACC1TDQ6_9APHY</name>
<gene>
    <name evidence="1" type="ORF">NM688_g761</name>
</gene>
<accession>A0ACC1TDQ6</accession>
<reference evidence="1" key="1">
    <citation type="submission" date="2022-07" db="EMBL/GenBank/DDBJ databases">
        <title>Genome Sequence of Phlebia brevispora.</title>
        <authorList>
            <person name="Buettner E."/>
        </authorList>
    </citation>
    <scope>NUCLEOTIDE SEQUENCE</scope>
    <source>
        <strain evidence="1">MPL23</strain>
    </source>
</reference>
<organism evidence="1 2">
    <name type="scientific">Phlebia brevispora</name>
    <dbReference type="NCBI Taxonomy" id="194682"/>
    <lineage>
        <taxon>Eukaryota</taxon>
        <taxon>Fungi</taxon>
        <taxon>Dikarya</taxon>
        <taxon>Basidiomycota</taxon>
        <taxon>Agaricomycotina</taxon>
        <taxon>Agaricomycetes</taxon>
        <taxon>Polyporales</taxon>
        <taxon>Meruliaceae</taxon>
        <taxon>Phlebia</taxon>
    </lineage>
</organism>
<dbReference type="Proteomes" id="UP001148662">
    <property type="component" value="Unassembled WGS sequence"/>
</dbReference>
<sequence length="206" mass="22960">MGVGSEVDLAQIISMQTLHYLTLAILIPPLLALFAESSALEYEGGAANVGMILDWRQMAGKTTIGAFQNPWETLNSVWSGGRQVGSEGEGNKWDGRMDPRRGWVIAVCWLAASGADIFYLYNLIRRPRLILDFVLTLVFNHLVLTTYYSNSIPTSWFFWIVMALCSTLMVIVAEQLCVRREMTEGLTIASTTDGDEMEMGAPLRRD</sequence>
<dbReference type="EMBL" id="JANHOG010000071">
    <property type="protein sequence ID" value="KAJ3558703.1"/>
    <property type="molecule type" value="Genomic_DNA"/>
</dbReference>
<evidence type="ECO:0000313" key="1">
    <source>
        <dbReference type="EMBL" id="KAJ3558703.1"/>
    </source>
</evidence>
<protein>
    <submittedName>
        <fullName evidence="1">Uncharacterized protein</fullName>
    </submittedName>
</protein>
<comment type="caution">
    <text evidence="1">The sequence shown here is derived from an EMBL/GenBank/DDBJ whole genome shotgun (WGS) entry which is preliminary data.</text>
</comment>
<proteinExistence type="predicted"/>
<keyword evidence="2" id="KW-1185">Reference proteome</keyword>
<evidence type="ECO:0000313" key="2">
    <source>
        <dbReference type="Proteomes" id="UP001148662"/>
    </source>
</evidence>